<sequence>MLPPSPSTHHVSGWPRPRPNRRRPCPCLATTRPPPAPLPPRLGLITGAAGHTSTLSPADLNIAPSPPTGEAGRRPPVVRWAKVRRGKKWARVWRARGGGRRVRVVGQGTSPVGPAGEEAVGMRAMVGRPMVGRPTVVGPGRGRGRPVGTPLGASTIGGASREARPTRGEAATRRRGGGEAGEGVVPGRRGWRPAG</sequence>
<feature type="region of interest" description="Disordered" evidence="1">
    <location>
        <begin position="1"/>
        <end position="77"/>
    </location>
</feature>
<protein>
    <submittedName>
        <fullName evidence="2">Uncharacterized protein</fullName>
    </submittedName>
</protein>
<gene>
    <name evidence="2" type="ORF">Tci_864908</name>
</gene>
<proteinExistence type="predicted"/>
<accession>A0A699S732</accession>
<name>A0A699S732_TANCI</name>
<reference evidence="2" key="1">
    <citation type="journal article" date="2019" name="Sci. Rep.">
        <title>Draft genome of Tanacetum cinerariifolium, the natural source of mosquito coil.</title>
        <authorList>
            <person name="Yamashiro T."/>
            <person name="Shiraishi A."/>
            <person name="Satake H."/>
            <person name="Nakayama K."/>
        </authorList>
    </citation>
    <scope>NUCLEOTIDE SEQUENCE</scope>
</reference>
<dbReference type="EMBL" id="BKCJ011140295">
    <property type="protein sequence ID" value="GFC92938.1"/>
    <property type="molecule type" value="Genomic_DNA"/>
</dbReference>
<evidence type="ECO:0000256" key="1">
    <source>
        <dbReference type="SAM" id="MobiDB-lite"/>
    </source>
</evidence>
<feature type="region of interest" description="Disordered" evidence="1">
    <location>
        <begin position="130"/>
        <end position="195"/>
    </location>
</feature>
<comment type="caution">
    <text evidence="2">The sequence shown here is derived from an EMBL/GenBank/DDBJ whole genome shotgun (WGS) entry which is preliminary data.</text>
</comment>
<organism evidence="2">
    <name type="scientific">Tanacetum cinerariifolium</name>
    <name type="common">Dalmatian daisy</name>
    <name type="synonym">Chrysanthemum cinerariifolium</name>
    <dbReference type="NCBI Taxonomy" id="118510"/>
    <lineage>
        <taxon>Eukaryota</taxon>
        <taxon>Viridiplantae</taxon>
        <taxon>Streptophyta</taxon>
        <taxon>Embryophyta</taxon>
        <taxon>Tracheophyta</taxon>
        <taxon>Spermatophyta</taxon>
        <taxon>Magnoliopsida</taxon>
        <taxon>eudicotyledons</taxon>
        <taxon>Gunneridae</taxon>
        <taxon>Pentapetalae</taxon>
        <taxon>asterids</taxon>
        <taxon>campanulids</taxon>
        <taxon>Asterales</taxon>
        <taxon>Asteraceae</taxon>
        <taxon>Asteroideae</taxon>
        <taxon>Anthemideae</taxon>
        <taxon>Anthemidinae</taxon>
        <taxon>Tanacetum</taxon>
    </lineage>
</organism>
<feature type="compositionally biased region" description="Basic and acidic residues" evidence="1">
    <location>
        <begin position="161"/>
        <end position="172"/>
    </location>
</feature>
<dbReference type="AlphaFoldDB" id="A0A699S732"/>
<evidence type="ECO:0000313" key="2">
    <source>
        <dbReference type="EMBL" id="GFC92938.1"/>
    </source>
</evidence>